<dbReference type="Proteomes" id="UP001237642">
    <property type="component" value="Unassembled WGS sequence"/>
</dbReference>
<accession>A0AAD8M834</accession>
<keyword evidence="3" id="KW-1185">Reference proteome</keyword>
<reference evidence="2" key="2">
    <citation type="submission" date="2023-05" db="EMBL/GenBank/DDBJ databases">
        <authorList>
            <person name="Schelkunov M.I."/>
        </authorList>
    </citation>
    <scope>NUCLEOTIDE SEQUENCE</scope>
    <source>
        <strain evidence="2">Hsosn_3</strain>
        <tissue evidence="2">Leaf</tissue>
    </source>
</reference>
<proteinExistence type="predicted"/>
<reference evidence="2" key="1">
    <citation type="submission" date="2023-02" db="EMBL/GenBank/DDBJ databases">
        <title>Genome of toxic invasive species Heracleum sosnowskyi carries increased number of genes despite the absence of recent whole-genome duplications.</title>
        <authorList>
            <person name="Schelkunov M."/>
            <person name="Shtratnikova V."/>
            <person name="Makarenko M."/>
            <person name="Klepikova A."/>
            <person name="Omelchenko D."/>
            <person name="Novikova G."/>
            <person name="Obukhova E."/>
            <person name="Bogdanov V."/>
            <person name="Penin A."/>
            <person name="Logacheva M."/>
        </authorList>
    </citation>
    <scope>NUCLEOTIDE SEQUENCE</scope>
    <source>
        <strain evidence="2">Hsosn_3</strain>
        <tissue evidence="2">Leaf</tissue>
    </source>
</reference>
<evidence type="ECO:0000256" key="1">
    <source>
        <dbReference type="SAM" id="MobiDB-lite"/>
    </source>
</evidence>
<protein>
    <recommendedName>
        <fullName evidence="4">Retrotransposon gag domain-containing protein</fullName>
    </recommendedName>
</protein>
<feature type="region of interest" description="Disordered" evidence="1">
    <location>
        <begin position="118"/>
        <end position="165"/>
    </location>
</feature>
<evidence type="ECO:0000313" key="3">
    <source>
        <dbReference type="Proteomes" id="UP001237642"/>
    </source>
</evidence>
<feature type="region of interest" description="Disordered" evidence="1">
    <location>
        <begin position="57"/>
        <end position="86"/>
    </location>
</feature>
<organism evidence="2 3">
    <name type="scientific">Heracleum sosnowskyi</name>
    <dbReference type="NCBI Taxonomy" id="360622"/>
    <lineage>
        <taxon>Eukaryota</taxon>
        <taxon>Viridiplantae</taxon>
        <taxon>Streptophyta</taxon>
        <taxon>Embryophyta</taxon>
        <taxon>Tracheophyta</taxon>
        <taxon>Spermatophyta</taxon>
        <taxon>Magnoliopsida</taxon>
        <taxon>eudicotyledons</taxon>
        <taxon>Gunneridae</taxon>
        <taxon>Pentapetalae</taxon>
        <taxon>asterids</taxon>
        <taxon>campanulids</taxon>
        <taxon>Apiales</taxon>
        <taxon>Apiaceae</taxon>
        <taxon>Apioideae</taxon>
        <taxon>apioid superclade</taxon>
        <taxon>Tordylieae</taxon>
        <taxon>Tordyliinae</taxon>
        <taxon>Heracleum</taxon>
    </lineage>
</organism>
<sequence>MTIDNTDGRPTGFTEIPRQGASASTPPINRVLDFDAEIEEGPMPTPEEQKAMLLKWREETTSKSGKQKEQERDEMEARAKAKKREDDLAKLEAIKRRKVELDAEENALQDVVEVGERTLVVSGQRKEKKVHNDEDESSDSESHPRRTRSKITICSDTDDERDPRMKDRLSRMEKAMFGDHRVSHEPVVSEEIEQYRPPPGRQFPKMNEFNGKGDPEDHCEKSMKPRSICSYDQLKMKFLRHYSHLCQREKDTKALIHCRQRPDEELGNYLAMFKEEAGMLTNLDKVKAPGFLSTGLDPVKGKKL</sequence>
<gene>
    <name evidence="2" type="ORF">POM88_038685</name>
</gene>
<dbReference type="EMBL" id="JAUIZM010000009">
    <property type="protein sequence ID" value="KAK1363124.1"/>
    <property type="molecule type" value="Genomic_DNA"/>
</dbReference>
<name>A0AAD8M834_9APIA</name>
<evidence type="ECO:0000313" key="2">
    <source>
        <dbReference type="EMBL" id="KAK1363124.1"/>
    </source>
</evidence>
<feature type="region of interest" description="Disordered" evidence="1">
    <location>
        <begin position="1"/>
        <end position="28"/>
    </location>
</feature>
<evidence type="ECO:0008006" key="4">
    <source>
        <dbReference type="Google" id="ProtNLM"/>
    </source>
</evidence>
<dbReference type="AlphaFoldDB" id="A0AAD8M834"/>
<comment type="caution">
    <text evidence="2">The sequence shown here is derived from an EMBL/GenBank/DDBJ whole genome shotgun (WGS) entry which is preliminary data.</text>
</comment>